<accession>A0A0R1WBI3</accession>
<protein>
    <recommendedName>
        <fullName evidence="4">Type I restriction modification DNA specificity domain-containing protein</fullName>
    </recommendedName>
</protein>
<dbReference type="AlphaFoldDB" id="A0A0R1WBI3"/>
<dbReference type="GO" id="GO:0003677">
    <property type="term" value="F:DNA binding"/>
    <property type="evidence" value="ECO:0007669"/>
    <property type="project" value="UniProtKB-KW"/>
</dbReference>
<keyword evidence="6" id="KW-1185">Reference proteome</keyword>
<dbReference type="InterPro" id="IPR000055">
    <property type="entry name" value="Restrct_endonuc_typeI_TRD"/>
</dbReference>
<evidence type="ECO:0000256" key="1">
    <source>
        <dbReference type="ARBA" id="ARBA00010923"/>
    </source>
</evidence>
<feature type="domain" description="Type I restriction modification DNA specificity" evidence="4">
    <location>
        <begin position="263"/>
        <end position="354"/>
    </location>
</feature>
<keyword evidence="2" id="KW-0680">Restriction system</keyword>
<dbReference type="InterPro" id="IPR044946">
    <property type="entry name" value="Restrct_endonuc_typeI_TRD_sf"/>
</dbReference>
<comment type="similarity">
    <text evidence="1">Belongs to the type-I restriction system S methylase family.</text>
</comment>
<name>A0A0R1WBI3_9LACO</name>
<dbReference type="RefSeq" id="WP_010621668.1">
    <property type="nucleotide sequence ID" value="NZ_AZGF01000002.1"/>
</dbReference>
<dbReference type="SUPFAM" id="SSF116734">
    <property type="entry name" value="DNA methylase specificity domain"/>
    <property type="match status" value="2"/>
</dbReference>
<reference evidence="5 6" key="1">
    <citation type="journal article" date="2015" name="Genome Announc.">
        <title>Expanding the biotechnology potential of lactobacilli through comparative genomics of 213 strains and associated genera.</title>
        <authorList>
            <person name="Sun Z."/>
            <person name="Harris H.M."/>
            <person name="McCann A."/>
            <person name="Guo C."/>
            <person name="Argimon S."/>
            <person name="Zhang W."/>
            <person name="Yang X."/>
            <person name="Jeffery I.B."/>
            <person name="Cooney J.C."/>
            <person name="Kagawa T.F."/>
            <person name="Liu W."/>
            <person name="Song Y."/>
            <person name="Salvetti E."/>
            <person name="Wrobel A."/>
            <person name="Rasinkangas P."/>
            <person name="Parkhill J."/>
            <person name="Rea M.C."/>
            <person name="O'Sullivan O."/>
            <person name="Ritari J."/>
            <person name="Douillard F.P."/>
            <person name="Paul Ross R."/>
            <person name="Yang R."/>
            <person name="Briner A.E."/>
            <person name="Felis G.E."/>
            <person name="de Vos W.M."/>
            <person name="Barrangou R."/>
            <person name="Klaenhammer T.R."/>
            <person name="Caufield P.W."/>
            <person name="Cui Y."/>
            <person name="Zhang H."/>
            <person name="O'Toole P.W."/>
        </authorList>
    </citation>
    <scope>NUCLEOTIDE SEQUENCE [LARGE SCALE GENOMIC DNA]</scope>
    <source>
        <strain evidence="5 6">DSM 5007</strain>
    </source>
</reference>
<dbReference type="EMBL" id="AZGF01000002">
    <property type="protein sequence ID" value="KRM13332.1"/>
    <property type="molecule type" value="Genomic_DNA"/>
</dbReference>
<dbReference type="PANTHER" id="PTHR30408:SF12">
    <property type="entry name" value="TYPE I RESTRICTION ENZYME MJAVIII SPECIFICITY SUBUNIT"/>
    <property type="match status" value="1"/>
</dbReference>
<dbReference type="PANTHER" id="PTHR30408">
    <property type="entry name" value="TYPE-1 RESTRICTION ENZYME ECOKI SPECIFICITY PROTEIN"/>
    <property type="match status" value="1"/>
</dbReference>
<evidence type="ECO:0000256" key="3">
    <source>
        <dbReference type="ARBA" id="ARBA00023125"/>
    </source>
</evidence>
<evidence type="ECO:0000313" key="5">
    <source>
        <dbReference type="EMBL" id="KRM13332.1"/>
    </source>
</evidence>
<keyword evidence="3" id="KW-0238">DNA-binding</keyword>
<comment type="caution">
    <text evidence="5">The sequence shown here is derived from an EMBL/GenBank/DDBJ whole genome shotgun (WGS) entry which is preliminary data.</text>
</comment>
<dbReference type="OrthoDB" id="9795776at2"/>
<evidence type="ECO:0000313" key="6">
    <source>
        <dbReference type="Proteomes" id="UP000051820"/>
    </source>
</evidence>
<dbReference type="Pfam" id="PF01420">
    <property type="entry name" value="Methylase_S"/>
    <property type="match status" value="1"/>
</dbReference>
<evidence type="ECO:0000256" key="2">
    <source>
        <dbReference type="ARBA" id="ARBA00022747"/>
    </source>
</evidence>
<sequence length="374" mass="42971">MKYKIGDIIEQIKIKNGNPNHPNISGINILKQFMPSTNVGADTSKYLVVPRNSFACNLMHVGRDERIPIAMNTTGDEIVVSSAYFVFQITKTEIVLPEYLNMIFQSSEFDRYAWFCTDASIRGNLDWTRFCDIDIDLPSIEIQQKYVAVYKALLANQQSFENGLEDLKLVCDATIEKIRQETPSKPIGTYIQQTANKNVTLRYDVDSVRGLSIEKKFIETKAKMDGVSLKNYLVVEPDEFAYVTVTSRNGDKISLAHNNSLEAIICSSSYITFKVTSPEKLIPSYLNMFFRRDEFDRYSRFNSWGSARETFNWEDMQEVKVPIPDINIQRSIVDIYNAYINRRKLNEHLKQKIKDICPILINGAIKEARMSVKI</sequence>
<dbReference type="InterPro" id="IPR052021">
    <property type="entry name" value="Type-I_RS_S_subunit"/>
</dbReference>
<dbReference type="GO" id="GO:0009307">
    <property type="term" value="P:DNA restriction-modification system"/>
    <property type="evidence" value="ECO:0007669"/>
    <property type="project" value="UniProtKB-KW"/>
</dbReference>
<dbReference type="eggNOG" id="COG0732">
    <property type="taxonomic scope" value="Bacteria"/>
</dbReference>
<dbReference type="STRING" id="1423807.FD16_GL000807"/>
<dbReference type="Gene3D" id="3.90.220.20">
    <property type="entry name" value="DNA methylase specificity domains"/>
    <property type="match status" value="2"/>
</dbReference>
<proteinExistence type="inferred from homology"/>
<dbReference type="Proteomes" id="UP000051820">
    <property type="component" value="Unassembled WGS sequence"/>
</dbReference>
<dbReference type="PATRIC" id="fig|1423807.3.peg.819"/>
<gene>
    <name evidence="5" type="ORF">FD16_GL000807</name>
</gene>
<organism evidence="5 6">
    <name type="scientific">Paucilactobacillus suebicus DSM 5007 = KCTC 3549</name>
    <dbReference type="NCBI Taxonomy" id="1423807"/>
    <lineage>
        <taxon>Bacteria</taxon>
        <taxon>Bacillati</taxon>
        <taxon>Bacillota</taxon>
        <taxon>Bacilli</taxon>
        <taxon>Lactobacillales</taxon>
        <taxon>Lactobacillaceae</taxon>
        <taxon>Paucilactobacillus</taxon>
    </lineage>
</organism>
<evidence type="ECO:0000259" key="4">
    <source>
        <dbReference type="Pfam" id="PF01420"/>
    </source>
</evidence>